<feature type="transmembrane region" description="Helical" evidence="1">
    <location>
        <begin position="12"/>
        <end position="31"/>
    </location>
</feature>
<accession>A0ABW7CCM9</accession>
<name>A0ABW7CCM9_9CYAN</name>
<proteinExistence type="predicted"/>
<dbReference type="Proteomes" id="UP001604335">
    <property type="component" value="Unassembled WGS sequence"/>
</dbReference>
<dbReference type="RefSeq" id="WP_393014450.1">
    <property type="nucleotide sequence ID" value="NZ_JAZAQF010000083.1"/>
</dbReference>
<organism evidence="2 3">
    <name type="scientific">Limnothrix redekei LRLZ20PSL1</name>
    <dbReference type="NCBI Taxonomy" id="3112953"/>
    <lineage>
        <taxon>Bacteria</taxon>
        <taxon>Bacillati</taxon>
        <taxon>Cyanobacteriota</taxon>
        <taxon>Cyanophyceae</taxon>
        <taxon>Pseudanabaenales</taxon>
        <taxon>Pseudanabaenaceae</taxon>
        <taxon>Limnothrix</taxon>
    </lineage>
</organism>
<keyword evidence="1" id="KW-0472">Membrane</keyword>
<evidence type="ECO:0000256" key="1">
    <source>
        <dbReference type="SAM" id="Phobius"/>
    </source>
</evidence>
<evidence type="ECO:0000313" key="3">
    <source>
        <dbReference type="Proteomes" id="UP001604335"/>
    </source>
</evidence>
<keyword evidence="1" id="KW-1133">Transmembrane helix</keyword>
<keyword evidence="3" id="KW-1185">Reference proteome</keyword>
<evidence type="ECO:0000313" key="2">
    <source>
        <dbReference type="EMBL" id="MFG3818860.1"/>
    </source>
</evidence>
<evidence type="ECO:0008006" key="4">
    <source>
        <dbReference type="Google" id="ProtNLM"/>
    </source>
</evidence>
<gene>
    <name evidence="2" type="ORF">VPK24_14530</name>
</gene>
<reference evidence="3" key="1">
    <citation type="journal article" date="2024" name="Algal Res.">
        <title>Biochemical, toxicological and genomic investigation of a high-biomass producing Limnothrix strain isolated from Italian shallow drinking water reservoir.</title>
        <authorList>
            <person name="Simonazzi M."/>
            <person name="Shishido T.K."/>
            <person name="Delbaje E."/>
            <person name="Wahlsten M."/>
            <person name="Fewer D.P."/>
            <person name="Sivonen K."/>
            <person name="Pezzolesi L."/>
            <person name="Pistocchi R."/>
        </authorList>
    </citation>
    <scope>NUCLEOTIDE SEQUENCE [LARGE SCALE GENOMIC DNA]</scope>
    <source>
        <strain evidence="3">LRLZ20PSL1</strain>
    </source>
</reference>
<keyword evidence="1" id="KW-0812">Transmembrane</keyword>
<protein>
    <recommendedName>
        <fullName evidence="4">SMODS-associated and fused to various effectors domain-containing protein</fullName>
    </recommendedName>
</protein>
<comment type="caution">
    <text evidence="2">The sequence shown here is derived from an EMBL/GenBank/DDBJ whole genome shotgun (WGS) entry which is preliminary data.</text>
</comment>
<sequence>MLKSKAIKKSIDFIVENLSVLATLGATSYVVFRQSNAATKLPTDDLLSAVVGILGLLALSEFLERYNRLKSIEKYNQKILGLLEARVVDRPSADAFFQKLPDFESFTKHSQSIDFCGVSLTSTLNRQLSNLRDCIKRGGKVRILIIDPQSDALQMADLRSEVPGSGYCGRKLDASFNDLNYLWRQGALEAQANRPGKIEIRLLNFAPSFGIYAFDVSKNSGHIFIEIYPHITGWGSTPSFELIQGRDAH</sequence>
<dbReference type="EMBL" id="JAZAQF010000083">
    <property type="protein sequence ID" value="MFG3818860.1"/>
    <property type="molecule type" value="Genomic_DNA"/>
</dbReference>
<feature type="transmembrane region" description="Helical" evidence="1">
    <location>
        <begin position="46"/>
        <end position="63"/>
    </location>
</feature>